<reference evidence="2" key="1">
    <citation type="submission" date="2018-11" db="EMBL/GenBank/DDBJ databases">
        <authorList>
            <consortium name="Pathogen Informatics"/>
        </authorList>
    </citation>
    <scope>NUCLEOTIDE SEQUENCE</scope>
</reference>
<dbReference type="EMBL" id="CAAALY010021326">
    <property type="protein sequence ID" value="VEL14487.1"/>
    <property type="molecule type" value="Genomic_DNA"/>
</dbReference>
<comment type="caution">
    <text evidence="2">The sequence shown here is derived from an EMBL/GenBank/DDBJ whole genome shotgun (WGS) entry which is preliminary data.</text>
</comment>
<sequence>MEYSHHYSSDAPPFANHSSWSRPMPSPVPPPAPAALPQTAGQKRPYATMSPPSRTFPAPIYSPRHHCYPSFPNSPQGYF</sequence>
<proteinExistence type="predicted"/>
<keyword evidence="3" id="KW-1185">Reference proteome</keyword>
<accession>A0A3S5B6H3</accession>
<name>A0A3S5B6H3_9PLAT</name>
<evidence type="ECO:0000313" key="3">
    <source>
        <dbReference type="Proteomes" id="UP000784294"/>
    </source>
</evidence>
<feature type="region of interest" description="Disordered" evidence="1">
    <location>
        <begin position="1"/>
        <end position="58"/>
    </location>
</feature>
<organism evidence="2 3">
    <name type="scientific">Protopolystoma xenopodis</name>
    <dbReference type="NCBI Taxonomy" id="117903"/>
    <lineage>
        <taxon>Eukaryota</taxon>
        <taxon>Metazoa</taxon>
        <taxon>Spiralia</taxon>
        <taxon>Lophotrochozoa</taxon>
        <taxon>Platyhelminthes</taxon>
        <taxon>Monogenea</taxon>
        <taxon>Polyopisthocotylea</taxon>
        <taxon>Polystomatidea</taxon>
        <taxon>Polystomatidae</taxon>
        <taxon>Protopolystoma</taxon>
    </lineage>
</organism>
<evidence type="ECO:0000313" key="2">
    <source>
        <dbReference type="EMBL" id="VEL14487.1"/>
    </source>
</evidence>
<gene>
    <name evidence="2" type="ORF">PXEA_LOCUS7927</name>
</gene>
<feature type="compositionally biased region" description="Pro residues" evidence="1">
    <location>
        <begin position="24"/>
        <end position="34"/>
    </location>
</feature>
<evidence type="ECO:0000256" key="1">
    <source>
        <dbReference type="SAM" id="MobiDB-lite"/>
    </source>
</evidence>
<dbReference type="Proteomes" id="UP000784294">
    <property type="component" value="Unassembled WGS sequence"/>
</dbReference>
<protein>
    <submittedName>
        <fullName evidence="2">Uncharacterized protein</fullName>
    </submittedName>
</protein>
<dbReference type="AlphaFoldDB" id="A0A3S5B6H3"/>